<evidence type="ECO:0000256" key="1">
    <source>
        <dbReference type="ARBA" id="ARBA00022737"/>
    </source>
</evidence>
<keyword evidence="7" id="KW-1185">Reference proteome</keyword>
<proteinExistence type="predicted"/>
<comment type="caution">
    <text evidence="6">The sequence shown here is derived from an EMBL/GenBank/DDBJ whole genome shotgun (WGS) entry which is preliminary data.</text>
</comment>
<dbReference type="SUPFAM" id="SSF46565">
    <property type="entry name" value="Chaperone J-domain"/>
    <property type="match status" value="1"/>
</dbReference>
<keyword evidence="4" id="KW-1133">Transmembrane helix</keyword>
<evidence type="ECO:0000256" key="4">
    <source>
        <dbReference type="SAM" id="Phobius"/>
    </source>
</evidence>
<dbReference type="EMBL" id="RWIT01000006">
    <property type="protein sequence ID" value="RSK47952.1"/>
    <property type="molecule type" value="Genomic_DNA"/>
</dbReference>
<dbReference type="Pfam" id="PF00226">
    <property type="entry name" value="DnaJ"/>
    <property type="match status" value="1"/>
</dbReference>
<dbReference type="SUPFAM" id="SSF48452">
    <property type="entry name" value="TPR-like"/>
    <property type="match status" value="1"/>
</dbReference>
<dbReference type="CDD" id="cd06257">
    <property type="entry name" value="DnaJ"/>
    <property type="match status" value="1"/>
</dbReference>
<dbReference type="Proteomes" id="UP000273500">
    <property type="component" value="Unassembled WGS sequence"/>
</dbReference>
<keyword evidence="2" id="KW-0802">TPR repeat</keyword>
<dbReference type="InterPro" id="IPR011990">
    <property type="entry name" value="TPR-like_helical_dom_sf"/>
</dbReference>
<dbReference type="PROSITE" id="PS50076">
    <property type="entry name" value="DNAJ_2"/>
    <property type="match status" value="1"/>
</dbReference>
<dbReference type="SMART" id="SM00028">
    <property type="entry name" value="TPR"/>
    <property type="match status" value="5"/>
</dbReference>
<gene>
    <name evidence="6" type="ORF">EI291_12710</name>
</gene>
<reference evidence="6 7" key="1">
    <citation type="submission" date="2018-12" db="EMBL/GenBank/DDBJ databases">
        <authorList>
            <person name="Feng G."/>
            <person name="Zhu H."/>
        </authorList>
    </citation>
    <scope>NUCLEOTIDE SEQUENCE [LARGE SCALE GENOMIC DNA]</scope>
    <source>
        <strain evidence="6 7">KCTC 12533</strain>
    </source>
</reference>
<dbReference type="PRINTS" id="PR00625">
    <property type="entry name" value="JDOMAIN"/>
</dbReference>
<keyword evidence="1" id="KW-0677">Repeat</keyword>
<dbReference type="OrthoDB" id="1495940at2"/>
<dbReference type="InterPro" id="IPR036869">
    <property type="entry name" value="J_dom_sf"/>
</dbReference>
<dbReference type="AlphaFoldDB" id="A0A3R9N4D1"/>
<evidence type="ECO:0000256" key="2">
    <source>
        <dbReference type="ARBA" id="ARBA00022803"/>
    </source>
</evidence>
<dbReference type="Pfam" id="PF13181">
    <property type="entry name" value="TPR_8"/>
    <property type="match status" value="2"/>
</dbReference>
<keyword evidence="4" id="KW-0472">Membrane</keyword>
<dbReference type="InterPro" id="IPR019734">
    <property type="entry name" value="TPR_rpt"/>
</dbReference>
<feature type="region of interest" description="Disordered" evidence="3">
    <location>
        <begin position="93"/>
        <end position="116"/>
    </location>
</feature>
<dbReference type="Gene3D" id="1.25.40.10">
    <property type="entry name" value="Tetratricopeptide repeat domain"/>
    <property type="match status" value="2"/>
</dbReference>
<protein>
    <recommendedName>
        <fullName evidence="5">J domain-containing protein</fullName>
    </recommendedName>
</protein>
<name>A0A3R9N4D1_9BACT</name>
<evidence type="ECO:0000256" key="3">
    <source>
        <dbReference type="SAM" id="MobiDB-lite"/>
    </source>
</evidence>
<dbReference type="PANTHER" id="PTHR45188:SF2">
    <property type="entry name" value="DNAJ HOMOLOG SUBFAMILY C MEMBER 7"/>
    <property type="match status" value="1"/>
</dbReference>
<evidence type="ECO:0000259" key="5">
    <source>
        <dbReference type="PROSITE" id="PS50076"/>
    </source>
</evidence>
<evidence type="ECO:0000313" key="7">
    <source>
        <dbReference type="Proteomes" id="UP000273500"/>
    </source>
</evidence>
<dbReference type="PANTHER" id="PTHR45188">
    <property type="entry name" value="DNAJ PROTEIN P58IPK HOMOLOG"/>
    <property type="match status" value="1"/>
</dbReference>
<evidence type="ECO:0000313" key="6">
    <source>
        <dbReference type="EMBL" id="RSK47952.1"/>
    </source>
</evidence>
<dbReference type="Gene3D" id="1.10.287.110">
    <property type="entry name" value="DnaJ domain"/>
    <property type="match status" value="1"/>
</dbReference>
<sequence length="405" mass="46098">MCLKIGVLLLYTIYSLSQNHYTVLGVSASASAHDIKVAYKRLAVQYHPDKHGGNTLYEELFKAVAAAYRVLGDPGRRAQYDFQLQVAARRAEEARRQQQYRNHSQRVYGVPMPPPAPLRTRPPAGAHERHYRPIPRQKVSFTRRDYWMAALLVAGFLLFIISVKITMDHVSGVRNYERGLRAYGQHNWEGAHSYFTDALHFKPGYGPALQRRGEIEQLAQHGYAQALDDFQQALSSAPLRQQGQLWLRLGQCRAALGQPQAAQAAYARALTLDATLARAWLLRGEYYLFKREQYQQADSFFSQGLKYAPVAERLRGKLFTFRGLARFKLKQYEAAQSDYWEVLSITPRSGQVYFLLGRVAQQQREPEQACEYFRRAIVQGYEFARAAQDSTCRPGSTSIAAPIAQ</sequence>
<keyword evidence="4" id="KW-0812">Transmembrane</keyword>
<dbReference type="InterPro" id="IPR001623">
    <property type="entry name" value="DnaJ_domain"/>
</dbReference>
<accession>A0A3R9N4D1</accession>
<feature type="domain" description="J" evidence="5">
    <location>
        <begin position="19"/>
        <end position="84"/>
    </location>
</feature>
<feature type="transmembrane region" description="Helical" evidence="4">
    <location>
        <begin position="146"/>
        <end position="167"/>
    </location>
</feature>
<organism evidence="6 7">
    <name type="scientific">Hymenobacter rigui</name>
    <dbReference type="NCBI Taxonomy" id="334424"/>
    <lineage>
        <taxon>Bacteria</taxon>
        <taxon>Pseudomonadati</taxon>
        <taxon>Bacteroidota</taxon>
        <taxon>Cytophagia</taxon>
        <taxon>Cytophagales</taxon>
        <taxon>Hymenobacteraceae</taxon>
        <taxon>Hymenobacter</taxon>
    </lineage>
</organism>
<dbReference type="SMART" id="SM00271">
    <property type="entry name" value="DnaJ"/>
    <property type="match status" value="1"/>
</dbReference>